<evidence type="ECO:0000313" key="7">
    <source>
        <dbReference type="RefSeq" id="XP_022250065.1"/>
    </source>
</evidence>
<keyword evidence="4" id="KW-0206">Cytoskeleton</keyword>
<accession>A0ABM1T2F9</accession>
<dbReference type="Proteomes" id="UP000694941">
    <property type="component" value="Unplaced"/>
</dbReference>
<name>A0ABM1T2F9_LIMPO</name>
<dbReference type="InterPro" id="IPR001152">
    <property type="entry name" value="Beta-thymosin"/>
</dbReference>
<dbReference type="Gene3D" id="1.20.5.520">
    <property type="entry name" value="Single helix bin"/>
    <property type="match status" value="2"/>
</dbReference>
<evidence type="ECO:0000256" key="5">
    <source>
        <dbReference type="SAM" id="MobiDB-lite"/>
    </source>
</evidence>
<evidence type="ECO:0000256" key="2">
    <source>
        <dbReference type="ARBA" id="ARBA00009511"/>
    </source>
</evidence>
<dbReference type="RefSeq" id="XP_022250065.1">
    <property type="nucleotide sequence ID" value="XM_022394357.1"/>
</dbReference>
<proteinExistence type="inferred from homology"/>
<reference evidence="7" key="1">
    <citation type="submission" date="2025-08" db="UniProtKB">
        <authorList>
            <consortium name="RefSeq"/>
        </authorList>
    </citation>
    <scope>IDENTIFICATION</scope>
    <source>
        <tissue evidence="7">Muscle</tissue>
    </source>
</reference>
<dbReference type="PANTHER" id="PTHR20940:SF1">
    <property type="entry name" value="CIBOULOT, ISOFORM A"/>
    <property type="match status" value="1"/>
</dbReference>
<feature type="region of interest" description="Disordered" evidence="5">
    <location>
        <begin position="86"/>
        <end position="136"/>
    </location>
</feature>
<dbReference type="SMART" id="SM00152">
    <property type="entry name" value="THY"/>
    <property type="match status" value="2"/>
</dbReference>
<keyword evidence="3" id="KW-0963">Cytoplasm</keyword>
<dbReference type="Pfam" id="PF01290">
    <property type="entry name" value="Thymosin"/>
    <property type="match status" value="2"/>
</dbReference>
<keyword evidence="6" id="KW-1185">Reference proteome</keyword>
<organism evidence="6 7">
    <name type="scientific">Limulus polyphemus</name>
    <name type="common">Atlantic horseshoe crab</name>
    <dbReference type="NCBI Taxonomy" id="6850"/>
    <lineage>
        <taxon>Eukaryota</taxon>
        <taxon>Metazoa</taxon>
        <taxon>Ecdysozoa</taxon>
        <taxon>Arthropoda</taxon>
        <taxon>Chelicerata</taxon>
        <taxon>Merostomata</taxon>
        <taxon>Xiphosura</taxon>
        <taxon>Limulidae</taxon>
        <taxon>Limulus</taxon>
    </lineage>
</organism>
<dbReference type="InterPro" id="IPR038386">
    <property type="entry name" value="Beta-thymosin_sf"/>
</dbReference>
<gene>
    <name evidence="7" type="primary">LOC106465996</name>
</gene>
<protein>
    <submittedName>
        <fullName evidence="7">Thymosin beta-like isoform X1</fullName>
    </submittedName>
</protein>
<sequence>MSRSRQLCLGPSPTFRTPEVQFVFNHEFYSNGSFFMICFCRVLPIAMSSPKKEDLPAVPSAMKDELANFDSGKMKHAHTVEKKVLPSTEEIKQEKEQQELLKGIKSYDPSKLRPTETQEKNELPTKETIALEKGAA</sequence>
<evidence type="ECO:0000313" key="6">
    <source>
        <dbReference type="Proteomes" id="UP000694941"/>
    </source>
</evidence>
<evidence type="ECO:0000256" key="4">
    <source>
        <dbReference type="ARBA" id="ARBA00023212"/>
    </source>
</evidence>
<evidence type="ECO:0000256" key="1">
    <source>
        <dbReference type="ARBA" id="ARBA00004245"/>
    </source>
</evidence>
<comment type="similarity">
    <text evidence="2">Belongs to the thymosin beta family.</text>
</comment>
<dbReference type="GeneID" id="106465996"/>
<comment type="subcellular location">
    <subcellularLocation>
        <location evidence="1">Cytoplasm</location>
        <location evidence="1">Cytoskeleton</location>
    </subcellularLocation>
</comment>
<feature type="compositionally biased region" description="Basic and acidic residues" evidence="5">
    <location>
        <begin position="86"/>
        <end position="99"/>
    </location>
</feature>
<evidence type="ECO:0000256" key="3">
    <source>
        <dbReference type="ARBA" id="ARBA00022490"/>
    </source>
</evidence>
<dbReference type="PANTHER" id="PTHR20940">
    <property type="entry name" value="TETRA THYMOSIN"/>
    <property type="match status" value="1"/>
</dbReference>
<feature type="compositionally biased region" description="Basic and acidic residues" evidence="5">
    <location>
        <begin position="108"/>
        <end position="125"/>
    </location>
</feature>